<keyword evidence="2" id="KW-1185">Reference proteome</keyword>
<protein>
    <submittedName>
        <fullName evidence="1">Uncharacterized protein</fullName>
    </submittedName>
</protein>
<comment type="caution">
    <text evidence="1">The sequence shown here is derived from an EMBL/GenBank/DDBJ whole genome shotgun (WGS) entry which is preliminary data.</text>
</comment>
<evidence type="ECO:0000313" key="2">
    <source>
        <dbReference type="Proteomes" id="UP001302602"/>
    </source>
</evidence>
<proteinExistence type="predicted"/>
<dbReference type="AlphaFoldDB" id="A0AAN6UAY3"/>
<organism evidence="1 2">
    <name type="scientific">Parathielavia appendiculata</name>
    <dbReference type="NCBI Taxonomy" id="2587402"/>
    <lineage>
        <taxon>Eukaryota</taxon>
        <taxon>Fungi</taxon>
        <taxon>Dikarya</taxon>
        <taxon>Ascomycota</taxon>
        <taxon>Pezizomycotina</taxon>
        <taxon>Sordariomycetes</taxon>
        <taxon>Sordariomycetidae</taxon>
        <taxon>Sordariales</taxon>
        <taxon>Chaetomiaceae</taxon>
        <taxon>Parathielavia</taxon>
    </lineage>
</organism>
<dbReference type="RefSeq" id="XP_062653459.1">
    <property type="nucleotide sequence ID" value="XM_062797585.1"/>
</dbReference>
<name>A0AAN6UAY3_9PEZI</name>
<evidence type="ECO:0000313" key="1">
    <source>
        <dbReference type="EMBL" id="KAK4129688.1"/>
    </source>
</evidence>
<accession>A0AAN6UAY3</accession>
<dbReference type="EMBL" id="MU853223">
    <property type="protein sequence ID" value="KAK4129688.1"/>
    <property type="molecule type" value="Genomic_DNA"/>
</dbReference>
<reference evidence="1" key="2">
    <citation type="submission" date="2023-05" db="EMBL/GenBank/DDBJ databases">
        <authorList>
            <consortium name="Lawrence Berkeley National Laboratory"/>
            <person name="Steindorff A."/>
            <person name="Hensen N."/>
            <person name="Bonometti L."/>
            <person name="Westerberg I."/>
            <person name="Brannstrom I.O."/>
            <person name="Guillou S."/>
            <person name="Cros-Aarteil S."/>
            <person name="Calhoun S."/>
            <person name="Haridas S."/>
            <person name="Kuo A."/>
            <person name="Mondo S."/>
            <person name="Pangilinan J."/>
            <person name="Riley R."/>
            <person name="Labutti K."/>
            <person name="Andreopoulos B."/>
            <person name="Lipzen A."/>
            <person name="Chen C."/>
            <person name="Yanf M."/>
            <person name="Daum C."/>
            <person name="Ng V."/>
            <person name="Clum A."/>
            <person name="Ohm R."/>
            <person name="Martin F."/>
            <person name="Silar P."/>
            <person name="Natvig D."/>
            <person name="Lalanne C."/>
            <person name="Gautier V."/>
            <person name="Ament-Velasquez S.L."/>
            <person name="Kruys A."/>
            <person name="Hutchinson M.I."/>
            <person name="Powell A.J."/>
            <person name="Barry K."/>
            <person name="Miller A.N."/>
            <person name="Grigoriev I.V."/>
            <person name="Debuchy R."/>
            <person name="Gladieux P."/>
            <person name="Thoren M.H."/>
            <person name="Johannesson H."/>
        </authorList>
    </citation>
    <scope>NUCLEOTIDE SEQUENCE</scope>
    <source>
        <strain evidence="1">CBS 731.68</strain>
    </source>
</reference>
<dbReference type="Proteomes" id="UP001302602">
    <property type="component" value="Unassembled WGS sequence"/>
</dbReference>
<gene>
    <name evidence="1" type="ORF">N657DRAFT_90932</name>
</gene>
<dbReference type="GeneID" id="87834364"/>
<reference evidence="1" key="1">
    <citation type="journal article" date="2023" name="Mol. Phylogenet. Evol.">
        <title>Genome-scale phylogeny and comparative genomics of the fungal order Sordariales.</title>
        <authorList>
            <person name="Hensen N."/>
            <person name="Bonometti L."/>
            <person name="Westerberg I."/>
            <person name="Brannstrom I.O."/>
            <person name="Guillou S."/>
            <person name="Cros-Aarteil S."/>
            <person name="Calhoun S."/>
            <person name="Haridas S."/>
            <person name="Kuo A."/>
            <person name="Mondo S."/>
            <person name="Pangilinan J."/>
            <person name="Riley R."/>
            <person name="LaButti K."/>
            <person name="Andreopoulos B."/>
            <person name="Lipzen A."/>
            <person name="Chen C."/>
            <person name="Yan M."/>
            <person name="Daum C."/>
            <person name="Ng V."/>
            <person name="Clum A."/>
            <person name="Steindorff A."/>
            <person name="Ohm R.A."/>
            <person name="Martin F."/>
            <person name="Silar P."/>
            <person name="Natvig D.O."/>
            <person name="Lalanne C."/>
            <person name="Gautier V."/>
            <person name="Ament-Velasquez S.L."/>
            <person name="Kruys A."/>
            <person name="Hutchinson M.I."/>
            <person name="Powell A.J."/>
            <person name="Barry K."/>
            <person name="Miller A.N."/>
            <person name="Grigoriev I.V."/>
            <person name="Debuchy R."/>
            <person name="Gladieux P."/>
            <person name="Hiltunen Thoren M."/>
            <person name="Johannesson H."/>
        </authorList>
    </citation>
    <scope>NUCLEOTIDE SEQUENCE</scope>
    <source>
        <strain evidence="1">CBS 731.68</strain>
    </source>
</reference>
<sequence length="119" mass="13056">MNCMETLPLRSKIRRSDRGCCPQGCCRASPAKPGAVSGAIHPLRPRRFSRTGGWSWGSSTILGLGPLSSLSSQTFQPCEDFFVKGIRHVRQDPPDHLCKLKAMRASLGVCQHGRAHLLM</sequence>